<keyword evidence="11" id="KW-1208">Phospholipid metabolism</keyword>
<feature type="chain" id="PRO_5042286214" description="Protein-S-isoprenylcysteine O-methyltransferase" evidence="13">
    <location>
        <begin position="20"/>
        <end position="239"/>
    </location>
</feature>
<dbReference type="Pfam" id="PF04191">
    <property type="entry name" value="PEMT"/>
    <property type="match status" value="1"/>
</dbReference>
<feature type="signal peptide" evidence="13">
    <location>
        <begin position="1"/>
        <end position="19"/>
    </location>
</feature>
<evidence type="ECO:0000256" key="1">
    <source>
        <dbReference type="ARBA" id="ARBA00004127"/>
    </source>
</evidence>
<keyword evidence="2" id="KW-0444">Lipid biosynthesis</keyword>
<keyword evidence="15" id="KW-1185">Reference proteome</keyword>
<reference evidence="14" key="1">
    <citation type="submission" date="2023-03" db="EMBL/GenBank/DDBJ databases">
        <title>Massive genome expansion in bonnet fungi (Mycena s.s.) driven by repeated elements and novel gene families across ecological guilds.</title>
        <authorList>
            <consortium name="Lawrence Berkeley National Laboratory"/>
            <person name="Harder C.B."/>
            <person name="Miyauchi S."/>
            <person name="Viragh M."/>
            <person name="Kuo A."/>
            <person name="Thoen E."/>
            <person name="Andreopoulos B."/>
            <person name="Lu D."/>
            <person name="Skrede I."/>
            <person name="Drula E."/>
            <person name="Henrissat B."/>
            <person name="Morin E."/>
            <person name="Kohler A."/>
            <person name="Barry K."/>
            <person name="LaButti K."/>
            <person name="Morin E."/>
            <person name="Salamov A."/>
            <person name="Lipzen A."/>
            <person name="Mereny Z."/>
            <person name="Hegedus B."/>
            <person name="Baldrian P."/>
            <person name="Stursova M."/>
            <person name="Weitz H."/>
            <person name="Taylor A."/>
            <person name="Grigoriev I.V."/>
            <person name="Nagy L.G."/>
            <person name="Martin F."/>
            <person name="Kauserud H."/>
        </authorList>
    </citation>
    <scope>NUCLEOTIDE SEQUENCE</scope>
    <source>
        <strain evidence="14">9284</strain>
    </source>
</reference>
<dbReference type="EMBL" id="JARKIF010000010">
    <property type="protein sequence ID" value="KAJ7628578.1"/>
    <property type="molecule type" value="Genomic_DNA"/>
</dbReference>
<comment type="subcellular location">
    <subcellularLocation>
        <location evidence="1">Endomembrane system</location>
        <topology evidence="1">Multi-pass membrane protein</topology>
    </subcellularLocation>
</comment>
<accession>A0AAD7BRL8</accession>
<evidence type="ECO:0000256" key="6">
    <source>
        <dbReference type="ARBA" id="ARBA00022824"/>
    </source>
</evidence>
<dbReference type="Proteomes" id="UP001221142">
    <property type="component" value="Unassembled WGS sequence"/>
</dbReference>
<keyword evidence="4" id="KW-0949">S-adenosyl-L-methionine</keyword>
<name>A0AAD7BRL8_9AGAR</name>
<keyword evidence="7 12" id="KW-1133">Transmembrane helix</keyword>
<evidence type="ECO:0000256" key="8">
    <source>
        <dbReference type="ARBA" id="ARBA00023098"/>
    </source>
</evidence>
<dbReference type="GO" id="GO:0012505">
    <property type="term" value="C:endomembrane system"/>
    <property type="evidence" value="ECO:0007669"/>
    <property type="project" value="UniProtKB-SubCell"/>
</dbReference>
<sequence>MSAAKILCIFAATIGLHIASTSPNPPLAEGERKIIPRTKLEFLLGSYQLRVAQTYLYWVLGAIEIAVVTAQVYPASLWSHYTLSVIACGGDPSRVHSSASPTLALGALLIACGAALRLACYQALGTCFTFELGIIQNHKLVTCGPYAIVRHPSYSGAILAYFGMLLYYASPGSWVSECLIGGTTFGVVFGVIYASLMSFVVLGLLGRISKEDQGLRSEFGDAWAEYAAVVRFALVPRVF</sequence>
<gene>
    <name evidence="14" type="ORF">FB45DRAFT_794436</name>
</gene>
<evidence type="ECO:0000256" key="13">
    <source>
        <dbReference type="SAM" id="SignalP"/>
    </source>
</evidence>
<dbReference type="GO" id="GO:0008654">
    <property type="term" value="P:phospholipid biosynthetic process"/>
    <property type="evidence" value="ECO:0007669"/>
    <property type="project" value="UniProtKB-KW"/>
</dbReference>
<feature type="transmembrane region" description="Helical" evidence="12">
    <location>
        <begin position="54"/>
        <end position="73"/>
    </location>
</feature>
<keyword evidence="13" id="KW-0732">Signal</keyword>
<evidence type="ECO:0000313" key="14">
    <source>
        <dbReference type="EMBL" id="KAJ7628578.1"/>
    </source>
</evidence>
<evidence type="ECO:0000256" key="9">
    <source>
        <dbReference type="ARBA" id="ARBA00023136"/>
    </source>
</evidence>
<evidence type="ECO:0000256" key="12">
    <source>
        <dbReference type="SAM" id="Phobius"/>
    </source>
</evidence>
<evidence type="ECO:0000256" key="3">
    <source>
        <dbReference type="ARBA" id="ARBA00022603"/>
    </source>
</evidence>
<keyword evidence="3" id="KW-0808">Transferase</keyword>
<keyword evidence="8" id="KW-0443">Lipid metabolism</keyword>
<keyword evidence="5 12" id="KW-0812">Transmembrane</keyword>
<evidence type="ECO:0000256" key="4">
    <source>
        <dbReference type="ARBA" id="ARBA00022691"/>
    </source>
</evidence>
<keyword evidence="9 12" id="KW-0472">Membrane</keyword>
<evidence type="ECO:0000256" key="2">
    <source>
        <dbReference type="ARBA" id="ARBA00022516"/>
    </source>
</evidence>
<dbReference type="GO" id="GO:0008168">
    <property type="term" value="F:methyltransferase activity"/>
    <property type="evidence" value="ECO:0007669"/>
    <property type="project" value="UniProtKB-KW"/>
</dbReference>
<evidence type="ECO:0000256" key="10">
    <source>
        <dbReference type="ARBA" id="ARBA00023209"/>
    </source>
</evidence>
<feature type="transmembrane region" description="Helical" evidence="12">
    <location>
        <begin position="182"/>
        <end position="206"/>
    </location>
</feature>
<dbReference type="InterPro" id="IPR007318">
    <property type="entry name" value="Phopholipid_MeTrfase"/>
</dbReference>
<dbReference type="PANTHER" id="PTHR43847:SF1">
    <property type="entry name" value="BLL3993 PROTEIN"/>
    <property type="match status" value="1"/>
</dbReference>
<organism evidence="14 15">
    <name type="scientific">Roridomyces roridus</name>
    <dbReference type="NCBI Taxonomy" id="1738132"/>
    <lineage>
        <taxon>Eukaryota</taxon>
        <taxon>Fungi</taxon>
        <taxon>Dikarya</taxon>
        <taxon>Basidiomycota</taxon>
        <taxon>Agaricomycotina</taxon>
        <taxon>Agaricomycetes</taxon>
        <taxon>Agaricomycetidae</taxon>
        <taxon>Agaricales</taxon>
        <taxon>Marasmiineae</taxon>
        <taxon>Mycenaceae</taxon>
        <taxon>Roridomyces</taxon>
    </lineage>
</organism>
<evidence type="ECO:0000313" key="15">
    <source>
        <dbReference type="Proteomes" id="UP001221142"/>
    </source>
</evidence>
<evidence type="ECO:0000256" key="7">
    <source>
        <dbReference type="ARBA" id="ARBA00022989"/>
    </source>
</evidence>
<protein>
    <recommendedName>
        <fullName evidence="16">Protein-S-isoprenylcysteine O-methyltransferase</fullName>
    </recommendedName>
</protein>
<keyword evidence="3" id="KW-0489">Methyltransferase</keyword>
<evidence type="ECO:0008006" key="16">
    <source>
        <dbReference type="Google" id="ProtNLM"/>
    </source>
</evidence>
<keyword evidence="10" id="KW-0594">Phospholipid biosynthesis</keyword>
<dbReference type="InterPro" id="IPR052527">
    <property type="entry name" value="Metal_cation-efflux_comp"/>
</dbReference>
<comment type="caution">
    <text evidence="14">The sequence shown here is derived from an EMBL/GenBank/DDBJ whole genome shotgun (WGS) entry which is preliminary data.</text>
</comment>
<feature type="transmembrane region" description="Helical" evidence="12">
    <location>
        <begin position="154"/>
        <end position="170"/>
    </location>
</feature>
<dbReference type="GO" id="GO:0032259">
    <property type="term" value="P:methylation"/>
    <property type="evidence" value="ECO:0007669"/>
    <property type="project" value="UniProtKB-KW"/>
</dbReference>
<dbReference type="PANTHER" id="PTHR43847">
    <property type="entry name" value="BLL3993 PROTEIN"/>
    <property type="match status" value="1"/>
</dbReference>
<evidence type="ECO:0000256" key="5">
    <source>
        <dbReference type="ARBA" id="ARBA00022692"/>
    </source>
</evidence>
<dbReference type="AlphaFoldDB" id="A0AAD7BRL8"/>
<proteinExistence type="predicted"/>
<dbReference type="Gene3D" id="1.20.120.1630">
    <property type="match status" value="1"/>
</dbReference>
<keyword evidence="6" id="KW-0256">Endoplasmic reticulum</keyword>
<evidence type="ECO:0000256" key="11">
    <source>
        <dbReference type="ARBA" id="ARBA00023264"/>
    </source>
</evidence>